<comment type="similarity">
    <text evidence="1">Belongs to the short-chain dehydrogenases/reductases (SDR) family.</text>
</comment>
<sequence length="255" mass="26463">MTFTGQRVLVTGGARGIGAATAQRFLEQGARVAIGARREASVEAFRDSLANTELASATVESAVGEIGTQAECQAVVETAVARLGGLDILVNCAGVFEEVPFEAVTQEHWDSTFRVNVGGTFFCLQAALPHLEASGGNVVNLGSDAGLIGFPPSSVYSGAKAAVVNLTRALALELAGRIRINCVCPGNVETDMIQHAAEASDDPHAYLNAAHRRSPLRRMGRPQEIADAVLYLASPQAGFTHGAILSVDGGGVCGF</sequence>
<dbReference type="Proteomes" id="UP000186806">
    <property type="component" value="Unassembled WGS sequence"/>
</dbReference>
<dbReference type="SUPFAM" id="SSF51735">
    <property type="entry name" value="NAD(P)-binding Rossmann-fold domains"/>
    <property type="match status" value="1"/>
</dbReference>
<evidence type="ECO:0000256" key="2">
    <source>
        <dbReference type="ARBA" id="ARBA00023002"/>
    </source>
</evidence>
<dbReference type="PANTHER" id="PTHR43639:SF9">
    <property type="entry name" value="BLL5898 PROTEIN"/>
    <property type="match status" value="1"/>
</dbReference>
<proteinExistence type="inferred from homology"/>
<dbReference type="Gene3D" id="3.40.50.720">
    <property type="entry name" value="NAD(P)-binding Rossmann-like Domain"/>
    <property type="match status" value="1"/>
</dbReference>
<dbReference type="InterPro" id="IPR057326">
    <property type="entry name" value="KR_dom"/>
</dbReference>
<protein>
    <submittedName>
        <fullName evidence="4">Short-chain dehydrogenase</fullName>
    </submittedName>
</protein>
<name>A0A1Q8TDD6_9GAMM</name>
<reference evidence="4 5" key="1">
    <citation type="submission" date="2016-12" db="EMBL/GenBank/DDBJ databases">
        <title>Draft genome sequences of strains Salinicola socius SMB35, Salinicola sp. MH3R3-1 and Chromohalobacter sp. SMB17 from the Verkhnekamsk potash mining region of Russia.</title>
        <authorList>
            <person name="Mavrodi D.V."/>
            <person name="Olsson B.E."/>
            <person name="Korsakova E.S."/>
            <person name="Pyankova A."/>
            <person name="Mavrodi O.V."/>
            <person name="Plotnikova E.G."/>
        </authorList>
    </citation>
    <scope>NUCLEOTIDE SEQUENCE [LARGE SCALE GENOMIC DNA]</scope>
    <source>
        <strain evidence="4 5">SMB17</strain>
    </source>
</reference>
<dbReference type="AlphaFoldDB" id="A0A1Q8TDD6"/>
<dbReference type="InterPro" id="IPR020904">
    <property type="entry name" value="Sc_DH/Rdtase_CS"/>
</dbReference>
<organism evidence="4 5">
    <name type="scientific">Chromohalobacter japonicus</name>
    <dbReference type="NCBI Taxonomy" id="223900"/>
    <lineage>
        <taxon>Bacteria</taxon>
        <taxon>Pseudomonadati</taxon>
        <taxon>Pseudomonadota</taxon>
        <taxon>Gammaproteobacteria</taxon>
        <taxon>Oceanospirillales</taxon>
        <taxon>Halomonadaceae</taxon>
        <taxon>Chromohalobacter</taxon>
    </lineage>
</organism>
<dbReference type="PANTHER" id="PTHR43639">
    <property type="entry name" value="OXIDOREDUCTASE, SHORT-CHAIN DEHYDROGENASE/REDUCTASE FAMILY (AFU_ORTHOLOGUE AFUA_5G02870)"/>
    <property type="match status" value="1"/>
</dbReference>
<dbReference type="RefSeq" id="WP_075369058.1">
    <property type="nucleotide sequence ID" value="NZ_MSDQ01000020.1"/>
</dbReference>
<dbReference type="SMART" id="SM00822">
    <property type="entry name" value="PKS_KR"/>
    <property type="match status" value="1"/>
</dbReference>
<dbReference type="InterPro" id="IPR002347">
    <property type="entry name" value="SDR_fam"/>
</dbReference>
<evidence type="ECO:0000259" key="3">
    <source>
        <dbReference type="SMART" id="SM00822"/>
    </source>
</evidence>
<dbReference type="PRINTS" id="PR00081">
    <property type="entry name" value="GDHRDH"/>
</dbReference>
<feature type="domain" description="Ketoreductase" evidence="3">
    <location>
        <begin position="6"/>
        <end position="180"/>
    </location>
</feature>
<keyword evidence="2" id="KW-0560">Oxidoreductase</keyword>
<dbReference type="InterPro" id="IPR036291">
    <property type="entry name" value="NAD(P)-bd_dom_sf"/>
</dbReference>
<dbReference type="PROSITE" id="PS00061">
    <property type="entry name" value="ADH_SHORT"/>
    <property type="match status" value="1"/>
</dbReference>
<evidence type="ECO:0000256" key="1">
    <source>
        <dbReference type="ARBA" id="ARBA00006484"/>
    </source>
</evidence>
<gene>
    <name evidence="4" type="ORF">BTW10_08640</name>
</gene>
<dbReference type="EMBL" id="MSDQ01000020">
    <property type="protein sequence ID" value="OLO11686.1"/>
    <property type="molecule type" value="Genomic_DNA"/>
</dbReference>
<evidence type="ECO:0000313" key="4">
    <source>
        <dbReference type="EMBL" id="OLO11686.1"/>
    </source>
</evidence>
<keyword evidence="5" id="KW-1185">Reference proteome</keyword>
<evidence type="ECO:0000313" key="5">
    <source>
        <dbReference type="Proteomes" id="UP000186806"/>
    </source>
</evidence>
<dbReference type="PRINTS" id="PR00080">
    <property type="entry name" value="SDRFAMILY"/>
</dbReference>
<comment type="caution">
    <text evidence="4">The sequence shown here is derived from an EMBL/GenBank/DDBJ whole genome shotgun (WGS) entry which is preliminary data.</text>
</comment>
<dbReference type="GO" id="GO:0016491">
    <property type="term" value="F:oxidoreductase activity"/>
    <property type="evidence" value="ECO:0007669"/>
    <property type="project" value="UniProtKB-KW"/>
</dbReference>
<dbReference type="FunFam" id="3.40.50.720:FF:000084">
    <property type="entry name" value="Short-chain dehydrogenase reductase"/>
    <property type="match status" value="1"/>
</dbReference>
<dbReference type="Pfam" id="PF13561">
    <property type="entry name" value="adh_short_C2"/>
    <property type="match status" value="1"/>
</dbReference>
<dbReference type="CDD" id="cd05233">
    <property type="entry name" value="SDR_c"/>
    <property type="match status" value="1"/>
</dbReference>
<accession>A0A1Q8TDD6</accession>